<organism evidence="1 2">
    <name type="scientific">Allacma fusca</name>
    <dbReference type="NCBI Taxonomy" id="39272"/>
    <lineage>
        <taxon>Eukaryota</taxon>
        <taxon>Metazoa</taxon>
        <taxon>Ecdysozoa</taxon>
        <taxon>Arthropoda</taxon>
        <taxon>Hexapoda</taxon>
        <taxon>Collembola</taxon>
        <taxon>Symphypleona</taxon>
        <taxon>Sminthuridae</taxon>
        <taxon>Allacma</taxon>
    </lineage>
</organism>
<comment type="caution">
    <text evidence="1">The sequence shown here is derived from an EMBL/GenBank/DDBJ whole genome shotgun (WGS) entry which is preliminary data.</text>
</comment>
<evidence type="ECO:0000313" key="2">
    <source>
        <dbReference type="Proteomes" id="UP000708208"/>
    </source>
</evidence>
<keyword evidence="2" id="KW-1185">Reference proteome</keyword>
<sequence length="215" mass="24616">MQARNDGISDSVEDEGSSDLLLQKFIQDKNMIGLRGMTEFKDFLSTNVSKRLDDIESLMMALMKRSTGSEVPTKPTVAVEIGSGGLHTKQYRTPEEYLKSLSLPRTGNSFNGKTVEQIVAEIPSSLVVAIEIVNHLDMELTDYRQYLYDSYQHRRAPSTVYFQTREVFAFWRWLFHLPKGVVLKRQCDLHHNIALPDPTIINNLRNIQESLNHET</sequence>
<dbReference type="Proteomes" id="UP000708208">
    <property type="component" value="Unassembled WGS sequence"/>
</dbReference>
<proteinExistence type="predicted"/>
<name>A0A8J2K938_9HEXA</name>
<reference evidence="1" key="1">
    <citation type="submission" date="2021-06" db="EMBL/GenBank/DDBJ databases">
        <authorList>
            <person name="Hodson N. C."/>
            <person name="Mongue J. A."/>
            <person name="Jaron S. K."/>
        </authorList>
    </citation>
    <scope>NUCLEOTIDE SEQUENCE</scope>
</reference>
<dbReference type="EMBL" id="CAJVCH010214697">
    <property type="protein sequence ID" value="CAG7731542.1"/>
    <property type="molecule type" value="Genomic_DNA"/>
</dbReference>
<gene>
    <name evidence="1" type="ORF">AFUS01_LOCUS20124</name>
</gene>
<dbReference type="AlphaFoldDB" id="A0A8J2K938"/>
<protein>
    <submittedName>
        <fullName evidence="1">Uncharacterized protein</fullName>
    </submittedName>
</protein>
<accession>A0A8J2K938</accession>
<evidence type="ECO:0000313" key="1">
    <source>
        <dbReference type="EMBL" id="CAG7731542.1"/>
    </source>
</evidence>